<dbReference type="InterPro" id="IPR006059">
    <property type="entry name" value="SBP"/>
</dbReference>
<feature type="signal peptide" evidence="1">
    <location>
        <begin position="1"/>
        <end position="19"/>
    </location>
</feature>
<keyword evidence="3" id="KW-1185">Reference proteome</keyword>
<evidence type="ECO:0000313" key="2">
    <source>
        <dbReference type="EMBL" id="RKP56296.1"/>
    </source>
</evidence>
<evidence type="ECO:0000313" key="3">
    <source>
        <dbReference type="Proteomes" id="UP000282076"/>
    </source>
</evidence>
<organism evidence="2 3">
    <name type="scientific">Cohnella endophytica</name>
    <dbReference type="NCBI Taxonomy" id="2419778"/>
    <lineage>
        <taxon>Bacteria</taxon>
        <taxon>Bacillati</taxon>
        <taxon>Bacillota</taxon>
        <taxon>Bacilli</taxon>
        <taxon>Bacillales</taxon>
        <taxon>Paenibacillaceae</taxon>
        <taxon>Cohnella</taxon>
    </lineage>
</organism>
<dbReference type="PROSITE" id="PS51257">
    <property type="entry name" value="PROKAR_LIPOPROTEIN"/>
    <property type="match status" value="1"/>
</dbReference>
<proteinExistence type="predicted"/>
<dbReference type="RefSeq" id="WP_120975263.1">
    <property type="nucleotide sequence ID" value="NZ_RBZM01000003.1"/>
</dbReference>
<sequence length="445" mass="48560">MKKWLSVMACSLVAFTILAGCGSNSNKNSSASPEAVSSSPATSAASEAPKADPVKIKWAIFETDNFTDALWQSIIDSFEKEYPDIQVEKVLMTGDSRPQFLKTLLAAGSLPDIMLDPAELAKIKDVLAPVPDDLLANFEDGSVPVFNNQKVLVPASKQLRSATYYNKKMFADAGITDVPKTWDEFLAACEKLKAKGITPLITAGASDVWATSFGYWVNVVNPEVEVWNANFNADLKSGAAKWNNPVITDALQKWQDLYKNGYFDKGSLSYSYSQASAEFQKGRAAMMMDGSWVAPSLDKGNLTDFGVFQQPTKDGITSYSAAFNYMAVSNSSKNKDAAFKFLKYFLVDNKDVYLSYIKADGLLSSTKEPVTYEMGPVQTQFVDSLKGLKLVDEITKLPGDNALPTGMEDFTQKSLQSILAGAPISKELDTWDDQYKKLSAATAGN</sequence>
<dbReference type="Proteomes" id="UP000282076">
    <property type="component" value="Unassembled WGS sequence"/>
</dbReference>
<dbReference type="EMBL" id="RBZM01000003">
    <property type="protein sequence ID" value="RKP56296.1"/>
    <property type="molecule type" value="Genomic_DNA"/>
</dbReference>
<accession>A0A494Y0L2</accession>
<dbReference type="Pfam" id="PF01547">
    <property type="entry name" value="SBP_bac_1"/>
    <property type="match status" value="1"/>
</dbReference>
<evidence type="ECO:0000256" key="1">
    <source>
        <dbReference type="SAM" id="SignalP"/>
    </source>
</evidence>
<gene>
    <name evidence="2" type="ORF">D7Z26_06595</name>
</gene>
<keyword evidence="1" id="KW-0732">Signal</keyword>
<comment type="caution">
    <text evidence="2">The sequence shown here is derived from an EMBL/GenBank/DDBJ whole genome shotgun (WGS) entry which is preliminary data.</text>
</comment>
<name>A0A494Y0L2_9BACL</name>
<protein>
    <submittedName>
        <fullName evidence="2">Extracellular solute-binding protein</fullName>
    </submittedName>
</protein>
<reference evidence="2 3" key="1">
    <citation type="submission" date="2018-10" db="EMBL/GenBank/DDBJ databases">
        <title>Cohnella sp. M2MS4P-1, whole genome shotgun sequence.</title>
        <authorList>
            <person name="Tuo L."/>
        </authorList>
    </citation>
    <scope>NUCLEOTIDE SEQUENCE [LARGE SCALE GENOMIC DNA]</scope>
    <source>
        <strain evidence="2 3">M2MS4P-1</strain>
    </source>
</reference>
<dbReference type="AlphaFoldDB" id="A0A494Y0L2"/>
<dbReference type="OrthoDB" id="9798191at2"/>
<dbReference type="PANTHER" id="PTHR43649:SF12">
    <property type="entry name" value="DIACETYLCHITOBIOSE BINDING PROTEIN DASA"/>
    <property type="match status" value="1"/>
</dbReference>
<dbReference type="InterPro" id="IPR050490">
    <property type="entry name" value="Bact_solute-bd_prot1"/>
</dbReference>
<dbReference type="SUPFAM" id="SSF53850">
    <property type="entry name" value="Periplasmic binding protein-like II"/>
    <property type="match status" value="1"/>
</dbReference>
<feature type="chain" id="PRO_5038860419" evidence="1">
    <location>
        <begin position="20"/>
        <end position="445"/>
    </location>
</feature>
<dbReference type="PANTHER" id="PTHR43649">
    <property type="entry name" value="ARABINOSE-BINDING PROTEIN-RELATED"/>
    <property type="match status" value="1"/>
</dbReference>
<dbReference type="Gene3D" id="3.40.190.10">
    <property type="entry name" value="Periplasmic binding protein-like II"/>
    <property type="match status" value="2"/>
</dbReference>